<organism evidence="8 9">
    <name type="scientific">Ceratopteris richardii</name>
    <name type="common">Triangle waterfern</name>
    <dbReference type="NCBI Taxonomy" id="49495"/>
    <lineage>
        <taxon>Eukaryota</taxon>
        <taxon>Viridiplantae</taxon>
        <taxon>Streptophyta</taxon>
        <taxon>Embryophyta</taxon>
        <taxon>Tracheophyta</taxon>
        <taxon>Polypodiopsida</taxon>
        <taxon>Polypodiidae</taxon>
        <taxon>Polypodiales</taxon>
        <taxon>Pteridineae</taxon>
        <taxon>Pteridaceae</taxon>
        <taxon>Parkerioideae</taxon>
        <taxon>Ceratopteris</taxon>
    </lineage>
</organism>
<evidence type="ECO:0000259" key="6">
    <source>
        <dbReference type="Pfam" id="PF06813"/>
    </source>
</evidence>
<comment type="caution">
    <text evidence="8">The sequence shown here is derived from an EMBL/GenBank/DDBJ whole genome shotgun (WGS) entry which is preliminary data.</text>
</comment>
<feature type="transmembrane region" description="Helical" evidence="5">
    <location>
        <begin position="456"/>
        <end position="479"/>
    </location>
</feature>
<feature type="transmembrane region" description="Helical" evidence="5">
    <location>
        <begin position="247"/>
        <end position="269"/>
    </location>
</feature>
<dbReference type="InterPro" id="IPR036259">
    <property type="entry name" value="MFS_trans_sf"/>
</dbReference>
<feature type="transmembrane region" description="Helical" evidence="5">
    <location>
        <begin position="534"/>
        <end position="559"/>
    </location>
</feature>
<dbReference type="GO" id="GO:0016020">
    <property type="term" value="C:membrane"/>
    <property type="evidence" value="ECO:0007669"/>
    <property type="project" value="UniProtKB-SubCell"/>
</dbReference>
<feature type="transmembrane region" description="Helical" evidence="5">
    <location>
        <begin position="216"/>
        <end position="235"/>
    </location>
</feature>
<gene>
    <name evidence="8" type="ORF">KP509_07G094700</name>
</gene>
<dbReference type="InterPro" id="IPR010658">
    <property type="entry name" value="Nodulin-like"/>
</dbReference>
<comment type="subcellular location">
    <subcellularLocation>
        <location evidence="1">Membrane</location>
        <topology evidence="1">Multi-pass membrane protein</topology>
    </subcellularLocation>
</comment>
<evidence type="ECO:0000256" key="3">
    <source>
        <dbReference type="ARBA" id="ARBA00022989"/>
    </source>
</evidence>
<keyword evidence="4 5" id="KW-0472">Membrane</keyword>
<dbReference type="SUPFAM" id="SSF103473">
    <property type="entry name" value="MFS general substrate transporter"/>
    <property type="match status" value="1"/>
</dbReference>
<feature type="transmembrane region" description="Helical" evidence="5">
    <location>
        <begin position="113"/>
        <end position="135"/>
    </location>
</feature>
<keyword evidence="2 5" id="KW-0812">Transmembrane</keyword>
<evidence type="ECO:0000256" key="4">
    <source>
        <dbReference type="ARBA" id="ARBA00023136"/>
    </source>
</evidence>
<feature type="transmembrane region" description="Helical" evidence="5">
    <location>
        <begin position="392"/>
        <end position="411"/>
    </location>
</feature>
<keyword evidence="9" id="KW-1185">Reference proteome</keyword>
<dbReference type="AlphaFoldDB" id="A0A8T2UHL3"/>
<sequence>MKKAEKGTQELGVFTRRWGGFVMGIWLMALSGTYGFPNYSSALKEVLGLNQKQLNRLSVGKDLGDSFGIIAGILSNHLPSQALLCIGAIVNIVGNGVQWLVVSKILKPPPYWIMFVLSVVAGNTMSWINTSVFTLSVHNFPRNRGPVAGIFKAYMGLSAAIYSHFCDVFFSSSPSRYLLMLSTVPPIFCVLTAIFFRQVPPSETAEDERVEQKSIFMFTIVSIALALLLIVKNLVPTFQQGIAQPISTILLCVLLISPALVPLALFITVRRTSSLVHTKEDSYEIVSDIDNGAASHVCLEETKEEDELKAPLLDQGETHASAVNGIQTNATALDSENVSHPVSLSSPRLGDDYPASSLFRTWHAYVLYFTLFCGAGTGMAFANNLGQVSQSFGFNTVTLFTSLFSLGNFFGRITSGNASEYFLRKFSTPRPAWIGLLKLPMIVFFVWLSTGSNASLYAGSLAVGFSHGSHITLAIPVASEFYGVKHFGINYMVLNTHLLLGSAVLSAVIAGYLYDEHATYTSDDGFLTCYGRTCYGITFLVYAGLASAGLLLDMTLSFFSRPLYRHLQKINTEVKRKM</sequence>
<dbReference type="Pfam" id="PF06813">
    <property type="entry name" value="Nodulin-like"/>
    <property type="match status" value="1"/>
</dbReference>
<feature type="transmembrane region" description="Helical" evidence="5">
    <location>
        <begin position="365"/>
        <end position="386"/>
    </location>
</feature>
<feature type="transmembrane region" description="Helical" evidence="5">
    <location>
        <begin position="177"/>
        <end position="196"/>
    </location>
</feature>
<dbReference type="EMBL" id="CM035412">
    <property type="protein sequence ID" value="KAH7433960.1"/>
    <property type="molecule type" value="Genomic_DNA"/>
</dbReference>
<evidence type="ECO:0008006" key="10">
    <source>
        <dbReference type="Google" id="ProtNLM"/>
    </source>
</evidence>
<feature type="domain" description="NFD4 C-terminal" evidence="7">
    <location>
        <begin position="364"/>
        <end position="558"/>
    </location>
</feature>
<protein>
    <recommendedName>
        <fullName evidence="10">Nodulin-like domain-containing protein</fullName>
    </recommendedName>
</protein>
<dbReference type="Proteomes" id="UP000825935">
    <property type="component" value="Chromosome 7"/>
</dbReference>
<dbReference type="InterPro" id="IPR056555">
    <property type="entry name" value="NFD4_C"/>
</dbReference>
<proteinExistence type="predicted"/>
<feature type="transmembrane region" description="Helical" evidence="5">
    <location>
        <begin position="18"/>
        <end position="36"/>
    </location>
</feature>
<reference evidence="8" key="1">
    <citation type="submission" date="2021-08" db="EMBL/GenBank/DDBJ databases">
        <title>WGS assembly of Ceratopteris richardii.</title>
        <authorList>
            <person name="Marchant D.B."/>
            <person name="Chen G."/>
            <person name="Jenkins J."/>
            <person name="Shu S."/>
            <person name="Leebens-Mack J."/>
            <person name="Grimwood J."/>
            <person name="Schmutz J."/>
            <person name="Soltis P."/>
            <person name="Soltis D."/>
            <person name="Chen Z.-H."/>
        </authorList>
    </citation>
    <scope>NUCLEOTIDE SEQUENCE</scope>
    <source>
        <strain evidence="8">Whitten #5841</strain>
        <tissue evidence="8">Leaf</tissue>
    </source>
</reference>
<evidence type="ECO:0000259" key="7">
    <source>
        <dbReference type="Pfam" id="PF23262"/>
    </source>
</evidence>
<feature type="transmembrane region" description="Helical" evidence="5">
    <location>
        <begin position="147"/>
        <end position="165"/>
    </location>
</feature>
<evidence type="ECO:0000256" key="1">
    <source>
        <dbReference type="ARBA" id="ARBA00004141"/>
    </source>
</evidence>
<dbReference type="PANTHER" id="PTHR21576:SF167">
    <property type="entry name" value="OS09G0536700 PROTEIN"/>
    <property type="match status" value="1"/>
</dbReference>
<feature type="transmembrane region" description="Helical" evidence="5">
    <location>
        <begin position="491"/>
        <end position="514"/>
    </location>
</feature>
<feature type="transmembrane region" description="Helical" evidence="5">
    <location>
        <begin position="432"/>
        <end position="450"/>
    </location>
</feature>
<evidence type="ECO:0000313" key="8">
    <source>
        <dbReference type="EMBL" id="KAH7433960.1"/>
    </source>
</evidence>
<evidence type="ECO:0000256" key="5">
    <source>
        <dbReference type="SAM" id="Phobius"/>
    </source>
</evidence>
<feature type="domain" description="Nodulin-like" evidence="6">
    <location>
        <begin position="17"/>
        <end position="262"/>
    </location>
</feature>
<accession>A0A8T2UHL3</accession>
<evidence type="ECO:0000256" key="2">
    <source>
        <dbReference type="ARBA" id="ARBA00022692"/>
    </source>
</evidence>
<feature type="transmembrane region" description="Helical" evidence="5">
    <location>
        <begin position="82"/>
        <end position="101"/>
    </location>
</feature>
<keyword evidence="3 5" id="KW-1133">Transmembrane helix</keyword>
<dbReference type="Gene3D" id="1.20.1250.20">
    <property type="entry name" value="MFS general substrate transporter like domains"/>
    <property type="match status" value="2"/>
</dbReference>
<dbReference type="OMA" id="RMINGHV"/>
<evidence type="ECO:0000313" key="9">
    <source>
        <dbReference type="Proteomes" id="UP000825935"/>
    </source>
</evidence>
<name>A0A8T2UHL3_CERRI</name>
<dbReference type="Pfam" id="PF23262">
    <property type="entry name" value="NFD4_C"/>
    <property type="match status" value="1"/>
</dbReference>
<dbReference type="PANTHER" id="PTHR21576">
    <property type="entry name" value="UNCHARACTERIZED NODULIN-LIKE PROTEIN"/>
    <property type="match status" value="1"/>
</dbReference>
<dbReference type="OrthoDB" id="410267at2759"/>